<dbReference type="Proteomes" id="UP000784294">
    <property type="component" value="Unassembled WGS sequence"/>
</dbReference>
<protein>
    <submittedName>
        <fullName evidence="1">Uncharacterized protein</fullName>
    </submittedName>
</protein>
<accession>A0A3S5A4N1</accession>
<proteinExistence type="predicted"/>
<evidence type="ECO:0000313" key="1">
    <source>
        <dbReference type="EMBL" id="VEL06809.1"/>
    </source>
</evidence>
<dbReference type="EMBL" id="CAAALY010000438">
    <property type="protein sequence ID" value="VEL06809.1"/>
    <property type="molecule type" value="Genomic_DNA"/>
</dbReference>
<comment type="caution">
    <text evidence="1">The sequence shown here is derived from an EMBL/GenBank/DDBJ whole genome shotgun (WGS) entry which is preliminary data.</text>
</comment>
<organism evidence="1 2">
    <name type="scientific">Protopolystoma xenopodis</name>
    <dbReference type="NCBI Taxonomy" id="117903"/>
    <lineage>
        <taxon>Eukaryota</taxon>
        <taxon>Metazoa</taxon>
        <taxon>Spiralia</taxon>
        <taxon>Lophotrochozoa</taxon>
        <taxon>Platyhelminthes</taxon>
        <taxon>Monogenea</taxon>
        <taxon>Polyopisthocotylea</taxon>
        <taxon>Polystomatidea</taxon>
        <taxon>Polystomatidae</taxon>
        <taxon>Protopolystoma</taxon>
    </lineage>
</organism>
<reference evidence="1" key="1">
    <citation type="submission" date="2018-11" db="EMBL/GenBank/DDBJ databases">
        <authorList>
            <consortium name="Pathogen Informatics"/>
        </authorList>
    </citation>
    <scope>NUCLEOTIDE SEQUENCE</scope>
</reference>
<gene>
    <name evidence="1" type="ORF">PXEA_LOCUS249</name>
</gene>
<name>A0A3S5A4N1_9PLAT</name>
<sequence length="221" mass="24807">MDHSNKLISSEIQDWCVDQILLNQGHAVRPNPAASLGIIQSAPSIRFENNTALFLFTLPPSTSCPQIYPNISKALIKWSAHRACIYPSRSLGFTTSNPIAQPPADMWLVLTNPSIKKQSCEIFAHPCLLERDASINSDLLSCMCLPQPRGTRDFRNHTLVRETNQDARHRTPSRQMQIGETKVLGNIYFNMKPGKGFFCNTARKCAKCLRAPFLVDTSYSR</sequence>
<keyword evidence="2" id="KW-1185">Reference proteome</keyword>
<evidence type="ECO:0000313" key="2">
    <source>
        <dbReference type="Proteomes" id="UP000784294"/>
    </source>
</evidence>
<dbReference type="AlphaFoldDB" id="A0A3S5A4N1"/>